<evidence type="ECO:0000313" key="2">
    <source>
        <dbReference type="EMBL" id="JAH90174.1"/>
    </source>
</evidence>
<protein>
    <submittedName>
        <fullName evidence="2">Uncharacterized protein</fullName>
    </submittedName>
</protein>
<sequence length="71" mass="8279">MTGNLLVWLGLHSKEILTDFAFSVTKYACVQPMKKINTDFELVLMERLVILLSTESAFIFWGFFMLVKHQH</sequence>
<organism evidence="2">
    <name type="scientific">Anguilla anguilla</name>
    <name type="common">European freshwater eel</name>
    <name type="synonym">Muraena anguilla</name>
    <dbReference type="NCBI Taxonomy" id="7936"/>
    <lineage>
        <taxon>Eukaryota</taxon>
        <taxon>Metazoa</taxon>
        <taxon>Chordata</taxon>
        <taxon>Craniata</taxon>
        <taxon>Vertebrata</taxon>
        <taxon>Euteleostomi</taxon>
        <taxon>Actinopterygii</taxon>
        <taxon>Neopterygii</taxon>
        <taxon>Teleostei</taxon>
        <taxon>Anguilliformes</taxon>
        <taxon>Anguillidae</taxon>
        <taxon>Anguilla</taxon>
    </lineage>
</organism>
<dbReference type="AlphaFoldDB" id="A0A0E9WID8"/>
<feature type="transmembrane region" description="Helical" evidence="1">
    <location>
        <begin position="48"/>
        <end position="67"/>
    </location>
</feature>
<reference evidence="2" key="2">
    <citation type="journal article" date="2015" name="Fish Shellfish Immunol.">
        <title>Early steps in the European eel (Anguilla anguilla)-Vibrio vulnificus interaction in the gills: Role of the RtxA13 toxin.</title>
        <authorList>
            <person name="Callol A."/>
            <person name="Pajuelo D."/>
            <person name="Ebbesson L."/>
            <person name="Teles M."/>
            <person name="MacKenzie S."/>
            <person name="Amaro C."/>
        </authorList>
    </citation>
    <scope>NUCLEOTIDE SEQUENCE</scope>
</reference>
<accession>A0A0E9WID8</accession>
<keyword evidence="1" id="KW-1133">Transmembrane helix</keyword>
<keyword evidence="1" id="KW-0812">Transmembrane</keyword>
<proteinExistence type="predicted"/>
<evidence type="ECO:0000256" key="1">
    <source>
        <dbReference type="SAM" id="Phobius"/>
    </source>
</evidence>
<name>A0A0E9WID8_ANGAN</name>
<keyword evidence="1" id="KW-0472">Membrane</keyword>
<dbReference type="EMBL" id="GBXM01018403">
    <property type="protein sequence ID" value="JAH90174.1"/>
    <property type="molecule type" value="Transcribed_RNA"/>
</dbReference>
<reference evidence="2" key="1">
    <citation type="submission" date="2014-11" db="EMBL/GenBank/DDBJ databases">
        <authorList>
            <person name="Amaro Gonzalez C."/>
        </authorList>
    </citation>
    <scope>NUCLEOTIDE SEQUENCE</scope>
</reference>